<accession>A0A5E6TFU8</accession>
<reference evidence="2 3" key="1">
    <citation type="submission" date="2019-09" db="EMBL/GenBank/DDBJ databases">
        <authorList>
            <person name="Chandra G."/>
            <person name="Truman W A."/>
        </authorList>
    </citation>
    <scope>NUCLEOTIDE SEQUENCE [LARGE SCALE GENOMIC DNA]</scope>
    <source>
        <strain evidence="2">PS662</strain>
    </source>
</reference>
<dbReference type="EMBL" id="CABVHK010000001">
    <property type="protein sequence ID" value="VVM40029.1"/>
    <property type="molecule type" value="Genomic_DNA"/>
</dbReference>
<sequence length="78" mass="8505">MRWVGHRRRNVSTLSEIAANHAKMAKKLAGESTELGERQPLVVGGFEVSTVDEPPHMPLHLIAGGQDSVLVQACVYAR</sequence>
<evidence type="ECO:0000313" key="3">
    <source>
        <dbReference type="Proteomes" id="UP000326953"/>
    </source>
</evidence>
<dbReference type="Proteomes" id="UP000326953">
    <property type="component" value="Unassembled WGS sequence"/>
</dbReference>
<name>A0A5E6TFU8_PSEFL</name>
<evidence type="ECO:0000313" key="1">
    <source>
        <dbReference type="EMBL" id="VVM40029.1"/>
    </source>
</evidence>
<evidence type="ECO:0000313" key="2">
    <source>
        <dbReference type="EMBL" id="VVM92259.1"/>
    </source>
</evidence>
<gene>
    <name evidence="1" type="ORF">PS662_00235</name>
    <name evidence="2" type="ORF">PS662_02892</name>
</gene>
<proteinExistence type="predicted"/>
<protein>
    <submittedName>
        <fullName evidence="2">Uncharacterized protein</fullName>
    </submittedName>
</protein>
<organism evidence="2 3">
    <name type="scientific">Pseudomonas fluorescens</name>
    <dbReference type="NCBI Taxonomy" id="294"/>
    <lineage>
        <taxon>Bacteria</taxon>
        <taxon>Pseudomonadati</taxon>
        <taxon>Pseudomonadota</taxon>
        <taxon>Gammaproteobacteria</taxon>
        <taxon>Pseudomonadales</taxon>
        <taxon>Pseudomonadaceae</taxon>
        <taxon>Pseudomonas</taxon>
    </lineage>
</organism>
<dbReference type="AlphaFoldDB" id="A0A5E6TFU8"/>
<dbReference type="EMBL" id="CABVHK010000009">
    <property type="protein sequence ID" value="VVM92259.1"/>
    <property type="molecule type" value="Genomic_DNA"/>
</dbReference>